<protein>
    <submittedName>
        <fullName evidence="1">Uncharacterized protein</fullName>
    </submittedName>
</protein>
<sequence length="25" mass="3051">MKCSWEFVELTCRFHNQFDNQSVCV</sequence>
<dbReference type="AlphaFoldDB" id="A0A2P2QE68"/>
<evidence type="ECO:0000313" key="1">
    <source>
        <dbReference type="EMBL" id="MBX65291.1"/>
    </source>
</evidence>
<organism evidence="1">
    <name type="scientific">Rhizophora mucronata</name>
    <name type="common">Asiatic mangrove</name>
    <dbReference type="NCBI Taxonomy" id="61149"/>
    <lineage>
        <taxon>Eukaryota</taxon>
        <taxon>Viridiplantae</taxon>
        <taxon>Streptophyta</taxon>
        <taxon>Embryophyta</taxon>
        <taxon>Tracheophyta</taxon>
        <taxon>Spermatophyta</taxon>
        <taxon>Magnoliopsida</taxon>
        <taxon>eudicotyledons</taxon>
        <taxon>Gunneridae</taxon>
        <taxon>Pentapetalae</taxon>
        <taxon>rosids</taxon>
        <taxon>fabids</taxon>
        <taxon>Malpighiales</taxon>
        <taxon>Rhizophoraceae</taxon>
        <taxon>Rhizophora</taxon>
    </lineage>
</organism>
<dbReference type="EMBL" id="GGEC01084807">
    <property type="protein sequence ID" value="MBX65291.1"/>
    <property type="molecule type" value="Transcribed_RNA"/>
</dbReference>
<accession>A0A2P2QE68</accession>
<reference evidence="1" key="1">
    <citation type="submission" date="2018-02" db="EMBL/GenBank/DDBJ databases">
        <title>Rhizophora mucronata_Transcriptome.</title>
        <authorList>
            <person name="Meera S.P."/>
            <person name="Sreeshan A."/>
            <person name="Augustine A."/>
        </authorList>
    </citation>
    <scope>NUCLEOTIDE SEQUENCE</scope>
    <source>
        <tissue evidence="1">Leaf</tissue>
    </source>
</reference>
<name>A0A2P2QE68_RHIMU</name>
<proteinExistence type="predicted"/>